<feature type="non-terminal residue" evidence="1">
    <location>
        <position position="1"/>
    </location>
</feature>
<protein>
    <recommendedName>
        <fullName evidence="3">HAT C-terminal dimerisation domain-containing protein</fullName>
    </recommendedName>
</protein>
<gene>
    <name evidence="1" type="ORF">CPB83DRAFT_751363</name>
</gene>
<dbReference type="EMBL" id="MU157999">
    <property type="protein sequence ID" value="KAF9521709.1"/>
    <property type="molecule type" value="Genomic_DNA"/>
</dbReference>
<evidence type="ECO:0000313" key="1">
    <source>
        <dbReference type="EMBL" id="KAF9521709.1"/>
    </source>
</evidence>
<proteinExistence type="predicted"/>
<feature type="non-terminal residue" evidence="1">
    <location>
        <position position="63"/>
    </location>
</feature>
<name>A0A9P6E395_9AGAR</name>
<evidence type="ECO:0008006" key="3">
    <source>
        <dbReference type="Google" id="ProtNLM"/>
    </source>
</evidence>
<evidence type="ECO:0000313" key="2">
    <source>
        <dbReference type="Proteomes" id="UP000807306"/>
    </source>
</evidence>
<reference evidence="1" key="1">
    <citation type="submission" date="2020-11" db="EMBL/GenBank/DDBJ databases">
        <authorList>
            <consortium name="DOE Joint Genome Institute"/>
            <person name="Ahrendt S."/>
            <person name="Riley R."/>
            <person name="Andreopoulos W."/>
            <person name="Labutti K."/>
            <person name="Pangilinan J."/>
            <person name="Ruiz-Duenas F.J."/>
            <person name="Barrasa J.M."/>
            <person name="Sanchez-Garcia M."/>
            <person name="Camarero S."/>
            <person name="Miyauchi S."/>
            <person name="Serrano A."/>
            <person name="Linde D."/>
            <person name="Babiker R."/>
            <person name="Drula E."/>
            <person name="Ayuso-Fernandez I."/>
            <person name="Pacheco R."/>
            <person name="Padilla G."/>
            <person name="Ferreira P."/>
            <person name="Barriuso J."/>
            <person name="Kellner H."/>
            <person name="Castanera R."/>
            <person name="Alfaro M."/>
            <person name="Ramirez L."/>
            <person name="Pisabarro A.G."/>
            <person name="Kuo A."/>
            <person name="Tritt A."/>
            <person name="Lipzen A."/>
            <person name="He G."/>
            <person name="Yan M."/>
            <person name="Ng V."/>
            <person name="Cullen D."/>
            <person name="Martin F."/>
            <person name="Rosso M.-N."/>
            <person name="Henrissat B."/>
            <person name="Hibbett D."/>
            <person name="Martinez A.T."/>
            <person name="Grigoriev I.V."/>
        </authorList>
    </citation>
    <scope>NUCLEOTIDE SEQUENCE</scope>
    <source>
        <strain evidence="1">CBS 506.95</strain>
    </source>
</reference>
<sequence length="63" mass="6973">ATSVDAERAFSAGCRQVNFLQTNMSSKVFQSRMALGSWIKTPLFPGIKEASKIVSKYMDRSKA</sequence>
<keyword evidence="2" id="KW-1185">Reference proteome</keyword>
<comment type="caution">
    <text evidence="1">The sequence shown here is derived from an EMBL/GenBank/DDBJ whole genome shotgun (WGS) entry which is preliminary data.</text>
</comment>
<dbReference type="Proteomes" id="UP000807306">
    <property type="component" value="Unassembled WGS sequence"/>
</dbReference>
<accession>A0A9P6E395</accession>
<dbReference type="AlphaFoldDB" id="A0A9P6E395"/>
<dbReference type="OrthoDB" id="3268424at2759"/>
<organism evidence="1 2">
    <name type="scientific">Crepidotus variabilis</name>
    <dbReference type="NCBI Taxonomy" id="179855"/>
    <lineage>
        <taxon>Eukaryota</taxon>
        <taxon>Fungi</taxon>
        <taxon>Dikarya</taxon>
        <taxon>Basidiomycota</taxon>
        <taxon>Agaricomycotina</taxon>
        <taxon>Agaricomycetes</taxon>
        <taxon>Agaricomycetidae</taxon>
        <taxon>Agaricales</taxon>
        <taxon>Agaricineae</taxon>
        <taxon>Crepidotaceae</taxon>
        <taxon>Crepidotus</taxon>
    </lineage>
</organism>